<dbReference type="EMBL" id="CP120628">
    <property type="protein sequence ID" value="WEW57414.1"/>
    <property type="molecule type" value="Genomic_DNA"/>
</dbReference>
<feature type="compositionally biased region" description="Basic and acidic residues" evidence="1">
    <location>
        <begin position="46"/>
        <end position="56"/>
    </location>
</feature>
<dbReference type="AlphaFoldDB" id="A0AAF0DF41"/>
<evidence type="ECO:0000313" key="3">
    <source>
        <dbReference type="Proteomes" id="UP001219355"/>
    </source>
</evidence>
<feature type="compositionally biased region" description="Basic and acidic residues" evidence="1">
    <location>
        <begin position="94"/>
        <end position="109"/>
    </location>
</feature>
<keyword evidence="3" id="KW-1185">Reference proteome</keyword>
<proteinExistence type="predicted"/>
<sequence length="127" mass="14245">MSYLSLSRSRLIQATNIIQPSRRSLLAATSVQSSSSSFHSSASRSVLKESDRHRGDNGAVASEIEKHKQEQLARHKDGHEKAQWVEELASSSEENVKADRGEIHDNPAFEKFQEKLKSKKAEEEKKA</sequence>
<feature type="compositionally biased region" description="Basic and acidic residues" evidence="1">
    <location>
        <begin position="63"/>
        <end position="84"/>
    </location>
</feature>
<evidence type="ECO:0000256" key="1">
    <source>
        <dbReference type="SAM" id="MobiDB-lite"/>
    </source>
</evidence>
<protein>
    <submittedName>
        <fullName evidence="2">Uncharacterized protein</fullName>
    </submittedName>
</protein>
<accession>A0AAF0DF41</accession>
<organism evidence="2 3">
    <name type="scientific">Emydomyces testavorans</name>
    <dbReference type="NCBI Taxonomy" id="2070801"/>
    <lineage>
        <taxon>Eukaryota</taxon>
        <taxon>Fungi</taxon>
        <taxon>Dikarya</taxon>
        <taxon>Ascomycota</taxon>
        <taxon>Pezizomycotina</taxon>
        <taxon>Eurotiomycetes</taxon>
        <taxon>Eurotiomycetidae</taxon>
        <taxon>Onygenales</taxon>
        <taxon>Nannizziopsiaceae</taxon>
        <taxon>Emydomyces</taxon>
    </lineage>
</organism>
<dbReference type="Proteomes" id="UP001219355">
    <property type="component" value="Chromosome 2"/>
</dbReference>
<feature type="compositionally biased region" description="Low complexity" evidence="1">
    <location>
        <begin position="29"/>
        <end position="45"/>
    </location>
</feature>
<evidence type="ECO:0000313" key="2">
    <source>
        <dbReference type="EMBL" id="WEW57414.1"/>
    </source>
</evidence>
<reference evidence="2" key="1">
    <citation type="submission" date="2023-03" db="EMBL/GenBank/DDBJ databases">
        <title>Emydomyces testavorans Genome Sequence.</title>
        <authorList>
            <person name="Hoyer L."/>
        </authorList>
    </citation>
    <scope>NUCLEOTIDE SEQUENCE</scope>
    <source>
        <strain evidence="2">16-2883</strain>
    </source>
</reference>
<gene>
    <name evidence="2" type="ORF">PRK78_002881</name>
</gene>
<name>A0AAF0DF41_9EURO</name>
<feature type="region of interest" description="Disordered" evidence="1">
    <location>
        <begin position="29"/>
        <end position="109"/>
    </location>
</feature>